<dbReference type="HAMAP" id="MF_00260">
    <property type="entry name" value="Porphobil_deam"/>
    <property type="match status" value="1"/>
</dbReference>
<dbReference type="PANTHER" id="PTHR11557">
    <property type="entry name" value="PORPHOBILINOGEN DEAMINASE"/>
    <property type="match status" value="1"/>
</dbReference>
<dbReference type="SUPFAM" id="SSF54782">
    <property type="entry name" value="Porphobilinogen deaminase (hydroxymethylbilane synthase), C-terminal domain"/>
    <property type="match status" value="1"/>
</dbReference>
<proteinExistence type="inferred from homology"/>
<protein>
    <recommendedName>
        <fullName evidence="8">Porphobilinogen deaminase</fullName>
        <shortName evidence="8">PBG</shortName>
        <ecNumber evidence="8">2.5.1.61</ecNumber>
    </recommendedName>
    <alternativeName>
        <fullName evidence="8">Hydroxymethylbilane synthase</fullName>
        <shortName evidence="8">HMBS</shortName>
    </alternativeName>
    <alternativeName>
        <fullName evidence="8">Pre-uroporphyrinogen synthase</fullName>
    </alternativeName>
</protein>
<dbReference type="SUPFAM" id="SSF53850">
    <property type="entry name" value="Periplasmic binding protein-like II"/>
    <property type="match status" value="1"/>
</dbReference>
<dbReference type="GO" id="GO:0005737">
    <property type="term" value="C:cytoplasm"/>
    <property type="evidence" value="ECO:0007669"/>
    <property type="project" value="UniProtKB-UniRule"/>
</dbReference>
<dbReference type="GO" id="GO:0004418">
    <property type="term" value="F:hydroxymethylbilane synthase activity"/>
    <property type="evidence" value="ECO:0007669"/>
    <property type="project" value="UniProtKB-UniRule"/>
</dbReference>
<comment type="pathway">
    <text evidence="2">Porphyrin-containing compound metabolism; protoporphyrin-IX biosynthesis; coproporphyrinogen-III from 5-aminolevulinate: step 2/4.</text>
</comment>
<comment type="miscellaneous">
    <text evidence="8">The porphobilinogen subunits are added to the dipyrromethane group.</text>
</comment>
<dbReference type="NCBIfam" id="TIGR00212">
    <property type="entry name" value="hemC"/>
    <property type="match status" value="1"/>
</dbReference>
<comment type="subunit">
    <text evidence="4 8">Monomer.</text>
</comment>
<dbReference type="RefSeq" id="WP_027287453.1">
    <property type="nucleotide sequence ID" value="NZ_NRRE01000020.1"/>
</dbReference>
<dbReference type="AlphaFoldDB" id="A0A934QHC1"/>
<comment type="similarity">
    <text evidence="3 8">Belongs to the HMBS family.</text>
</comment>
<dbReference type="EMBL" id="NRRE01000020">
    <property type="protein sequence ID" value="MBK1697028.1"/>
    <property type="molecule type" value="Genomic_DNA"/>
</dbReference>
<evidence type="ECO:0000256" key="4">
    <source>
        <dbReference type="ARBA" id="ARBA00011245"/>
    </source>
</evidence>
<dbReference type="EC" id="2.5.1.61" evidence="8"/>
<dbReference type="InterPro" id="IPR022417">
    <property type="entry name" value="Porphobilin_deaminase_N"/>
</dbReference>
<evidence type="ECO:0000256" key="5">
    <source>
        <dbReference type="ARBA" id="ARBA00022679"/>
    </source>
</evidence>
<evidence type="ECO:0000256" key="7">
    <source>
        <dbReference type="ARBA" id="ARBA00048169"/>
    </source>
</evidence>
<comment type="caution">
    <text evidence="11">The sequence shown here is derived from an EMBL/GenBank/DDBJ whole genome shotgun (WGS) entry which is preliminary data.</text>
</comment>
<gene>
    <name evidence="8" type="primary">hemC</name>
    <name evidence="11" type="ORF">CKO21_07185</name>
</gene>
<dbReference type="InterPro" id="IPR022418">
    <property type="entry name" value="Porphobilinogen_deaminase_C"/>
</dbReference>
<dbReference type="Gene3D" id="3.40.190.10">
    <property type="entry name" value="Periplasmic binding protein-like II"/>
    <property type="match status" value="2"/>
</dbReference>
<dbReference type="Proteomes" id="UP000778970">
    <property type="component" value="Unassembled WGS sequence"/>
</dbReference>
<dbReference type="FunFam" id="3.40.190.10:FF:000101">
    <property type="entry name" value="Porphobilinogen deaminase, chloroplastic"/>
    <property type="match status" value="1"/>
</dbReference>
<dbReference type="InterPro" id="IPR000860">
    <property type="entry name" value="HemC"/>
</dbReference>
<dbReference type="Pfam" id="PF03900">
    <property type="entry name" value="Porphobil_deamC"/>
    <property type="match status" value="1"/>
</dbReference>
<name>A0A934QHC1_9PROT</name>
<dbReference type="PRINTS" id="PR00151">
    <property type="entry name" value="PORPHBDMNASE"/>
</dbReference>
<feature type="domain" description="Porphobilinogen deaminase N-terminal" evidence="9">
    <location>
        <begin position="8"/>
        <end position="217"/>
    </location>
</feature>
<dbReference type="FunFam" id="3.40.190.10:FF:000004">
    <property type="entry name" value="Porphobilinogen deaminase"/>
    <property type="match status" value="1"/>
</dbReference>
<dbReference type="InterPro" id="IPR036803">
    <property type="entry name" value="Porphobilinogen_deaminase_C_sf"/>
</dbReference>
<dbReference type="Gene3D" id="3.30.160.40">
    <property type="entry name" value="Porphobilinogen deaminase, C-terminal domain"/>
    <property type="match status" value="1"/>
</dbReference>
<keyword evidence="5 8" id="KW-0808">Transferase</keyword>
<evidence type="ECO:0000256" key="1">
    <source>
        <dbReference type="ARBA" id="ARBA00002869"/>
    </source>
</evidence>
<dbReference type="PIRSF" id="PIRSF001438">
    <property type="entry name" value="4pyrrol_synth_OHMeBilane_synth"/>
    <property type="match status" value="1"/>
</dbReference>
<sequence>MAHAHRPLRLGTRGSKLALAQAYETKAKLEAAHPELAAEGRIEVVEVKTTGDIEQKRRLAEIGGKGLFTKELEDALHDGRVDVAVHSMKDVPTWLPEGLEITTILPREDPRDAWFCDKAASIAELPKGATVGTSSLRRQAQVMALRPDLSVVNFRGNLQTRLQKLREGQVDATMLALAGLRRMGIAEDATAVLSTDELLPAVAQGAIGLEIRADDDWARTLISAIDHAPSRLRVVTERACLEELEGSCRTPIGVLCDYTDDAQQQIRLRALLAEPDGSKAWRAERAGPVSEADALARDAGRELRATAGEEFFQRHADLF</sequence>
<accession>A0A934QHC1</accession>
<keyword evidence="12" id="KW-1185">Reference proteome</keyword>
<evidence type="ECO:0000256" key="2">
    <source>
        <dbReference type="ARBA" id="ARBA00004735"/>
    </source>
</evidence>
<keyword evidence="6 8" id="KW-0627">Porphyrin biosynthesis</keyword>
<evidence type="ECO:0000256" key="8">
    <source>
        <dbReference type="HAMAP-Rule" id="MF_00260"/>
    </source>
</evidence>
<dbReference type="Pfam" id="PF01379">
    <property type="entry name" value="Porphobil_deam"/>
    <property type="match status" value="1"/>
</dbReference>
<evidence type="ECO:0000259" key="9">
    <source>
        <dbReference type="Pfam" id="PF01379"/>
    </source>
</evidence>
<comment type="function">
    <text evidence="1 8">Tetrapolymerization of the monopyrrole PBG into the hydroxymethylbilane pre-uroporphyrinogen in several discrete steps.</text>
</comment>
<comment type="cofactor">
    <cofactor evidence="8">
        <name>dipyrromethane</name>
        <dbReference type="ChEBI" id="CHEBI:60342"/>
    </cofactor>
    <text evidence="8">Binds 1 dipyrromethane group covalently.</text>
</comment>
<evidence type="ECO:0000313" key="11">
    <source>
        <dbReference type="EMBL" id="MBK1697028.1"/>
    </source>
</evidence>
<evidence type="ECO:0000256" key="6">
    <source>
        <dbReference type="ARBA" id="ARBA00023244"/>
    </source>
</evidence>
<evidence type="ECO:0000259" key="10">
    <source>
        <dbReference type="Pfam" id="PF03900"/>
    </source>
</evidence>
<evidence type="ECO:0000313" key="12">
    <source>
        <dbReference type="Proteomes" id="UP000778970"/>
    </source>
</evidence>
<dbReference type="PANTHER" id="PTHR11557:SF0">
    <property type="entry name" value="PORPHOBILINOGEN DEAMINASE"/>
    <property type="match status" value="1"/>
</dbReference>
<reference evidence="11" key="1">
    <citation type="submission" date="2017-08" db="EMBL/GenBank/DDBJ databases">
        <authorList>
            <person name="Imhoff J.F."/>
            <person name="Rahn T."/>
            <person name="Kuenzel S."/>
            <person name="Neulinger S.C."/>
        </authorList>
    </citation>
    <scope>NUCLEOTIDE SEQUENCE</scope>
    <source>
        <strain evidence="11">DSM 9154</strain>
    </source>
</reference>
<feature type="domain" description="Porphobilinogen deaminase C-terminal" evidence="10">
    <location>
        <begin position="232"/>
        <end position="304"/>
    </location>
</feature>
<organism evidence="11 12">
    <name type="scientific">Rhodovibrio salinarum</name>
    <dbReference type="NCBI Taxonomy" id="1087"/>
    <lineage>
        <taxon>Bacteria</taxon>
        <taxon>Pseudomonadati</taxon>
        <taxon>Pseudomonadota</taxon>
        <taxon>Alphaproteobacteria</taxon>
        <taxon>Rhodospirillales</taxon>
        <taxon>Rhodovibrionaceae</taxon>
        <taxon>Rhodovibrio</taxon>
    </lineage>
</organism>
<comment type="catalytic activity">
    <reaction evidence="7 8">
        <text>4 porphobilinogen + H2O = hydroxymethylbilane + 4 NH4(+)</text>
        <dbReference type="Rhea" id="RHEA:13185"/>
        <dbReference type="ChEBI" id="CHEBI:15377"/>
        <dbReference type="ChEBI" id="CHEBI:28938"/>
        <dbReference type="ChEBI" id="CHEBI:57845"/>
        <dbReference type="ChEBI" id="CHEBI:58126"/>
        <dbReference type="EC" id="2.5.1.61"/>
    </reaction>
</comment>
<feature type="modified residue" description="S-(dipyrrolylmethanemethyl)cysteine" evidence="8">
    <location>
        <position position="248"/>
    </location>
</feature>
<dbReference type="GO" id="GO:0006782">
    <property type="term" value="P:protoporphyrinogen IX biosynthetic process"/>
    <property type="evidence" value="ECO:0007669"/>
    <property type="project" value="UniProtKB-UniRule"/>
</dbReference>
<evidence type="ECO:0000256" key="3">
    <source>
        <dbReference type="ARBA" id="ARBA00005638"/>
    </source>
</evidence>
<reference evidence="11" key="2">
    <citation type="journal article" date="2020" name="Microorganisms">
        <title>Osmotic Adaptation and Compatible Solute Biosynthesis of Phototrophic Bacteria as Revealed from Genome Analyses.</title>
        <authorList>
            <person name="Imhoff J.F."/>
            <person name="Rahn T."/>
            <person name="Kunzel S."/>
            <person name="Keller A."/>
            <person name="Neulinger S.C."/>
        </authorList>
    </citation>
    <scope>NUCLEOTIDE SEQUENCE</scope>
    <source>
        <strain evidence="11">DSM 9154</strain>
    </source>
</reference>